<name>A0A6G0VM45_APHCR</name>
<dbReference type="Proteomes" id="UP000478052">
    <property type="component" value="Unassembled WGS sequence"/>
</dbReference>
<proteinExistence type="predicted"/>
<accession>A0A6G0VM45</accession>
<keyword evidence="2" id="KW-1185">Reference proteome</keyword>
<protein>
    <submittedName>
        <fullName evidence="1">Uncharacterized protein</fullName>
    </submittedName>
</protein>
<organism evidence="1 2">
    <name type="scientific">Aphis craccivora</name>
    <name type="common">Cowpea aphid</name>
    <dbReference type="NCBI Taxonomy" id="307492"/>
    <lineage>
        <taxon>Eukaryota</taxon>
        <taxon>Metazoa</taxon>
        <taxon>Ecdysozoa</taxon>
        <taxon>Arthropoda</taxon>
        <taxon>Hexapoda</taxon>
        <taxon>Insecta</taxon>
        <taxon>Pterygota</taxon>
        <taxon>Neoptera</taxon>
        <taxon>Paraneoptera</taxon>
        <taxon>Hemiptera</taxon>
        <taxon>Sternorrhyncha</taxon>
        <taxon>Aphidomorpha</taxon>
        <taxon>Aphidoidea</taxon>
        <taxon>Aphididae</taxon>
        <taxon>Aphidini</taxon>
        <taxon>Aphis</taxon>
        <taxon>Aphis</taxon>
    </lineage>
</organism>
<evidence type="ECO:0000313" key="1">
    <source>
        <dbReference type="EMBL" id="KAF0701548.1"/>
    </source>
</evidence>
<feature type="non-terminal residue" evidence="1">
    <location>
        <position position="102"/>
    </location>
</feature>
<sequence length="102" mass="11270">MPFLQSLKLLKAQTICRNISVGDLCKDVPCPIRAMNNIDTKFGTAVSCTLADPEGVGSIKVFLPKAIRMSDIDLETYNLGVVPTISLIYKGMNRRSFTIDFE</sequence>
<gene>
    <name evidence="1" type="ORF">FWK35_00037973</name>
</gene>
<evidence type="ECO:0000313" key="2">
    <source>
        <dbReference type="Proteomes" id="UP000478052"/>
    </source>
</evidence>
<dbReference type="EMBL" id="VUJU01014684">
    <property type="protein sequence ID" value="KAF0701548.1"/>
    <property type="molecule type" value="Genomic_DNA"/>
</dbReference>
<dbReference type="AlphaFoldDB" id="A0A6G0VM45"/>
<reference evidence="1 2" key="1">
    <citation type="submission" date="2019-08" db="EMBL/GenBank/DDBJ databases">
        <title>Whole genome of Aphis craccivora.</title>
        <authorList>
            <person name="Voronova N.V."/>
            <person name="Shulinski R.S."/>
            <person name="Bandarenka Y.V."/>
            <person name="Zhorov D.G."/>
            <person name="Warner D."/>
        </authorList>
    </citation>
    <scope>NUCLEOTIDE SEQUENCE [LARGE SCALE GENOMIC DNA]</scope>
    <source>
        <strain evidence="1">180601</strain>
        <tissue evidence="1">Whole Body</tissue>
    </source>
</reference>
<dbReference type="OrthoDB" id="6579960at2759"/>
<comment type="caution">
    <text evidence="1">The sequence shown here is derived from an EMBL/GenBank/DDBJ whole genome shotgun (WGS) entry which is preliminary data.</text>
</comment>